<name>A0A7C9KXJ8_9PROT</name>
<sequence>MSVRKLYWQGLIDCRNYFRTIDNRLKPFYCPLQQKNNHGIYAVNITAKVGFFAQLSWCLTILEHCRRFNLTPHIVLSSPFYTRPSDDNWFEYYFENIKLTTGNRKNIEMRRISISTISDIEQLGLPSAMGTPMTIGDAKTLLDENVRIKDEIQDCVESFVAKHFAHKTVLGVHYRGTDKKAEAWPVTLEFCAQTISNYLAANPEIDALFVASDEDSFIEWIETKFTDIEVIHHDDQERSSDGKAIHVQPSLGDNYIKGKEALINCLLLSRCSALIRTASFLSAWSSIFNPVLPVIMLNQPYGEKRWFPDSMIAKNSMDQYLPNPIHHN</sequence>
<dbReference type="Proteomes" id="UP000483432">
    <property type="component" value="Unassembled WGS sequence"/>
</dbReference>
<dbReference type="Gene3D" id="3.40.50.11350">
    <property type="match status" value="1"/>
</dbReference>
<evidence type="ECO:0000313" key="2">
    <source>
        <dbReference type="Proteomes" id="UP000483432"/>
    </source>
</evidence>
<protein>
    <recommendedName>
        <fullName evidence="3">Alpha-1,2-fucosyltransferase</fullName>
    </recommendedName>
</protein>
<dbReference type="EMBL" id="JAAFGW010000008">
    <property type="protein sequence ID" value="NDP46990.1"/>
    <property type="molecule type" value="Genomic_DNA"/>
</dbReference>
<proteinExistence type="predicted"/>
<gene>
    <name evidence="1" type="ORF">GZ085_01110</name>
</gene>
<comment type="caution">
    <text evidence="1">The sequence shown here is derived from an EMBL/GenBank/DDBJ whole genome shotgun (WGS) entry which is preliminary data.</text>
</comment>
<dbReference type="AlphaFoldDB" id="A0A7C9KXJ8"/>
<evidence type="ECO:0008006" key="3">
    <source>
        <dbReference type="Google" id="ProtNLM"/>
    </source>
</evidence>
<organism evidence="1 2">
    <name type="scientific">Sulfuriferula multivorans</name>
    <dbReference type="NCBI Taxonomy" id="1559896"/>
    <lineage>
        <taxon>Bacteria</taxon>
        <taxon>Pseudomonadati</taxon>
        <taxon>Pseudomonadota</taxon>
        <taxon>Betaproteobacteria</taxon>
        <taxon>Nitrosomonadales</taxon>
        <taxon>Sulfuricellaceae</taxon>
        <taxon>Sulfuriferula</taxon>
    </lineage>
</organism>
<accession>A0A7C9KXJ8</accession>
<evidence type="ECO:0000313" key="1">
    <source>
        <dbReference type="EMBL" id="NDP46990.1"/>
    </source>
</evidence>
<reference evidence="1 2" key="1">
    <citation type="submission" date="2019-09" db="EMBL/GenBank/DDBJ databases">
        <title>H2 Metabolism Revealed by Metagenomic Analysis in Subglacial Sediment of East Antarctica.</title>
        <authorList>
            <person name="Yang Z."/>
            <person name="Zhang Y."/>
            <person name="Lv Y."/>
            <person name="Yan W."/>
            <person name="Xiao X."/>
            <person name="Sun B."/>
            <person name="Ma H."/>
        </authorList>
    </citation>
    <scope>NUCLEOTIDE SEQUENCE [LARGE SCALE GENOMIC DNA]</scope>
    <source>
        <strain evidence="1">Bin2_2</strain>
    </source>
</reference>